<comment type="caution">
    <text evidence="1">The sequence shown here is derived from an EMBL/GenBank/DDBJ whole genome shotgun (WGS) entry which is preliminary data.</text>
</comment>
<evidence type="ECO:0000313" key="1">
    <source>
        <dbReference type="EMBL" id="MPM26671.1"/>
    </source>
</evidence>
<dbReference type="AlphaFoldDB" id="A0A644YFJ1"/>
<dbReference type="EMBL" id="VSSQ01004796">
    <property type="protein sequence ID" value="MPM26671.1"/>
    <property type="molecule type" value="Genomic_DNA"/>
</dbReference>
<sequence length="82" mass="8572">MFLMVALLSPNVYVSLVRLSDMSTTSAVSIAASVPVAPMAIPRSATARAGASFIPSPIIATGEVFFNSFNFETLSSGRSSEK</sequence>
<gene>
    <name evidence="1" type="ORF">SDC9_73175</name>
</gene>
<name>A0A644YFJ1_9ZZZZ</name>
<proteinExistence type="predicted"/>
<protein>
    <submittedName>
        <fullName evidence="1">Uncharacterized protein</fullName>
    </submittedName>
</protein>
<organism evidence="1">
    <name type="scientific">bioreactor metagenome</name>
    <dbReference type="NCBI Taxonomy" id="1076179"/>
    <lineage>
        <taxon>unclassified sequences</taxon>
        <taxon>metagenomes</taxon>
        <taxon>ecological metagenomes</taxon>
    </lineage>
</organism>
<reference evidence="1" key="1">
    <citation type="submission" date="2019-08" db="EMBL/GenBank/DDBJ databases">
        <authorList>
            <person name="Kucharzyk K."/>
            <person name="Murdoch R.W."/>
            <person name="Higgins S."/>
            <person name="Loffler F."/>
        </authorList>
    </citation>
    <scope>NUCLEOTIDE SEQUENCE</scope>
</reference>
<accession>A0A644YFJ1</accession>